<proteinExistence type="predicted"/>
<comment type="caution">
    <text evidence="1">The sequence shown here is derived from an EMBL/GenBank/DDBJ whole genome shotgun (WGS) entry which is preliminary data.</text>
</comment>
<accession>A0ACC0SPN2</accession>
<dbReference type="Proteomes" id="UP000006729">
    <property type="component" value="Chromosome 7"/>
</dbReference>
<sequence length="61" mass="6573">MRCIPLGILCAWLALHISSSGFSSLSGGLLASCSYSREPDVRKITSCQAHDSETHAQNHKT</sequence>
<dbReference type="EMBL" id="CM009296">
    <property type="protein sequence ID" value="KAI9391160.1"/>
    <property type="molecule type" value="Genomic_DNA"/>
</dbReference>
<evidence type="ECO:0000313" key="2">
    <source>
        <dbReference type="Proteomes" id="UP000006729"/>
    </source>
</evidence>
<organism evidence="1 2">
    <name type="scientific">Populus trichocarpa</name>
    <name type="common">Western balsam poplar</name>
    <name type="synonym">Populus balsamifera subsp. trichocarpa</name>
    <dbReference type="NCBI Taxonomy" id="3694"/>
    <lineage>
        <taxon>Eukaryota</taxon>
        <taxon>Viridiplantae</taxon>
        <taxon>Streptophyta</taxon>
        <taxon>Embryophyta</taxon>
        <taxon>Tracheophyta</taxon>
        <taxon>Spermatophyta</taxon>
        <taxon>Magnoliopsida</taxon>
        <taxon>eudicotyledons</taxon>
        <taxon>Gunneridae</taxon>
        <taxon>Pentapetalae</taxon>
        <taxon>rosids</taxon>
        <taxon>fabids</taxon>
        <taxon>Malpighiales</taxon>
        <taxon>Salicaceae</taxon>
        <taxon>Saliceae</taxon>
        <taxon>Populus</taxon>
    </lineage>
</organism>
<reference evidence="1 2" key="1">
    <citation type="journal article" date="2006" name="Science">
        <title>The genome of black cottonwood, Populus trichocarpa (Torr. &amp; Gray).</title>
        <authorList>
            <person name="Tuskan G.A."/>
            <person name="Difazio S."/>
            <person name="Jansson S."/>
            <person name="Bohlmann J."/>
            <person name="Grigoriev I."/>
            <person name="Hellsten U."/>
            <person name="Putnam N."/>
            <person name="Ralph S."/>
            <person name="Rombauts S."/>
            <person name="Salamov A."/>
            <person name="Schein J."/>
            <person name="Sterck L."/>
            <person name="Aerts A."/>
            <person name="Bhalerao R.R."/>
            <person name="Bhalerao R.P."/>
            <person name="Blaudez D."/>
            <person name="Boerjan W."/>
            <person name="Brun A."/>
            <person name="Brunner A."/>
            <person name="Busov V."/>
            <person name="Campbell M."/>
            <person name="Carlson J."/>
            <person name="Chalot M."/>
            <person name="Chapman J."/>
            <person name="Chen G.L."/>
            <person name="Cooper D."/>
            <person name="Coutinho P.M."/>
            <person name="Couturier J."/>
            <person name="Covert S."/>
            <person name="Cronk Q."/>
            <person name="Cunningham R."/>
            <person name="Davis J."/>
            <person name="Degroeve S."/>
            <person name="Dejardin A."/>
            <person name="Depamphilis C."/>
            <person name="Detter J."/>
            <person name="Dirks B."/>
            <person name="Dubchak I."/>
            <person name="Duplessis S."/>
            <person name="Ehlting J."/>
            <person name="Ellis B."/>
            <person name="Gendler K."/>
            <person name="Goodstein D."/>
            <person name="Gribskov M."/>
            <person name="Grimwood J."/>
            <person name="Groover A."/>
            <person name="Gunter L."/>
            <person name="Hamberger B."/>
            <person name="Heinze B."/>
            <person name="Helariutta Y."/>
            <person name="Henrissat B."/>
            <person name="Holligan D."/>
            <person name="Holt R."/>
            <person name="Huang W."/>
            <person name="Islam-Faridi N."/>
            <person name="Jones S."/>
            <person name="Jones-Rhoades M."/>
            <person name="Jorgensen R."/>
            <person name="Joshi C."/>
            <person name="Kangasjarvi J."/>
            <person name="Karlsson J."/>
            <person name="Kelleher C."/>
            <person name="Kirkpatrick R."/>
            <person name="Kirst M."/>
            <person name="Kohler A."/>
            <person name="Kalluri U."/>
            <person name="Larimer F."/>
            <person name="Leebens-Mack J."/>
            <person name="Leple J.C."/>
            <person name="Locascio P."/>
            <person name="Lou Y."/>
            <person name="Lucas S."/>
            <person name="Martin F."/>
            <person name="Montanini B."/>
            <person name="Napoli C."/>
            <person name="Nelson D.R."/>
            <person name="Nelson C."/>
            <person name="Nieminen K."/>
            <person name="Nilsson O."/>
            <person name="Pereda V."/>
            <person name="Peter G."/>
            <person name="Philippe R."/>
            <person name="Pilate G."/>
            <person name="Poliakov A."/>
            <person name="Razumovskaya J."/>
            <person name="Richardson P."/>
            <person name="Rinaldi C."/>
            <person name="Ritland K."/>
            <person name="Rouze P."/>
            <person name="Ryaboy D."/>
            <person name="Schmutz J."/>
            <person name="Schrader J."/>
            <person name="Segerman B."/>
            <person name="Shin H."/>
            <person name="Siddiqui A."/>
            <person name="Sterky F."/>
            <person name="Terry A."/>
            <person name="Tsai C.J."/>
            <person name="Uberbacher E."/>
            <person name="Unneberg P."/>
            <person name="Vahala J."/>
            <person name="Wall K."/>
            <person name="Wessler S."/>
            <person name="Yang G."/>
            <person name="Yin T."/>
            <person name="Douglas C."/>
            <person name="Marra M."/>
            <person name="Sandberg G."/>
            <person name="Van de Peer Y."/>
            <person name="Rokhsar D."/>
        </authorList>
    </citation>
    <scope>NUCLEOTIDE SEQUENCE [LARGE SCALE GENOMIC DNA]</scope>
    <source>
        <strain evidence="2">cv. Nisqually</strain>
    </source>
</reference>
<protein>
    <submittedName>
        <fullName evidence="1">Uncharacterized protein</fullName>
    </submittedName>
</protein>
<gene>
    <name evidence="1" type="ORF">POPTR_007G051401v4</name>
</gene>
<keyword evidence="2" id="KW-1185">Reference proteome</keyword>
<evidence type="ECO:0000313" key="1">
    <source>
        <dbReference type="EMBL" id="KAI9391160.1"/>
    </source>
</evidence>
<name>A0ACC0SPN2_POPTR</name>